<evidence type="ECO:0000313" key="9">
    <source>
        <dbReference type="EMBL" id="CVK20931.1"/>
    </source>
</evidence>
<keyword evidence="6 7" id="KW-0472">Membrane</keyword>
<feature type="transmembrane region" description="Helical" evidence="7">
    <location>
        <begin position="95"/>
        <end position="118"/>
    </location>
</feature>
<dbReference type="SUPFAM" id="SSF103481">
    <property type="entry name" value="Multidrug resistance efflux transporter EmrE"/>
    <property type="match status" value="2"/>
</dbReference>
<protein>
    <submittedName>
        <fullName evidence="9">S-adenosylmethionine/S-adenosylhomocysteine transporter</fullName>
    </submittedName>
</protein>
<evidence type="ECO:0000259" key="8">
    <source>
        <dbReference type="Pfam" id="PF00892"/>
    </source>
</evidence>
<feature type="transmembrane region" description="Helical" evidence="7">
    <location>
        <begin position="274"/>
        <end position="291"/>
    </location>
</feature>
<evidence type="ECO:0000256" key="4">
    <source>
        <dbReference type="ARBA" id="ARBA00022692"/>
    </source>
</evidence>
<gene>
    <name evidence="9" type="ORF">SSPH_03603</name>
</gene>
<dbReference type="PANTHER" id="PTHR32322">
    <property type="entry name" value="INNER MEMBRANE TRANSPORTER"/>
    <property type="match status" value="1"/>
</dbReference>
<evidence type="ECO:0000256" key="1">
    <source>
        <dbReference type="ARBA" id="ARBA00004651"/>
    </source>
</evidence>
<dbReference type="PANTHER" id="PTHR32322:SF18">
    <property type="entry name" value="S-ADENOSYLMETHIONINE_S-ADENOSYLHOMOCYSTEINE TRANSPORTER"/>
    <property type="match status" value="1"/>
</dbReference>
<feature type="domain" description="EamA" evidence="8">
    <location>
        <begin position="8"/>
        <end position="141"/>
    </location>
</feature>
<organism evidence="9 10">
    <name type="scientific">Sporomusa sphaeroides DSM 2875</name>
    <dbReference type="NCBI Taxonomy" id="1337886"/>
    <lineage>
        <taxon>Bacteria</taxon>
        <taxon>Bacillati</taxon>
        <taxon>Bacillota</taxon>
        <taxon>Negativicutes</taxon>
        <taxon>Selenomonadales</taxon>
        <taxon>Sporomusaceae</taxon>
        <taxon>Sporomusa</taxon>
    </lineage>
</organism>
<evidence type="ECO:0000256" key="5">
    <source>
        <dbReference type="ARBA" id="ARBA00022989"/>
    </source>
</evidence>
<comment type="similarity">
    <text evidence="2">Belongs to the EamA transporter family.</text>
</comment>
<evidence type="ECO:0000256" key="7">
    <source>
        <dbReference type="SAM" id="Phobius"/>
    </source>
</evidence>
<proteinExistence type="inferred from homology"/>
<dbReference type="Proteomes" id="UP000245702">
    <property type="component" value="Unassembled WGS sequence"/>
</dbReference>
<feature type="transmembrane region" description="Helical" evidence="7">
    <location>
        <begin position="187"/>
        <end position="207"/>
    </location>
</feature>
<reference evidence="9 10" key="1">
    <citation type="submission" date="2016-01" db="EMBL/GenBank/DDBJ databases">
        <authorList>
            <person name="Brown R."/>
        </authorList>
    </citation>
    <scope>NUCLEOTIDE SEQUENCE [LARGE SCALE GENOMIC DNA]</scope>
    <source>
        <strain evidence="9">Sporomusa sphaeroides DSM 2875</strain>
    </source>
</reference>
<accession>A0ABM9WA69</accession>
<feature type="transmembrane region" description="Helical" evidence="7">
    <location>
        <begin position="36"/>
        <end position="56"/>
    </location>
</feature>
<sequence>MHSKNDKMYFFLVLTAVLWGGNPVAVKSVLGEITPIMTVLFRYIGISAILLSIMFIKEGRHALPPKHQILPLILMGITGIVLNNGLQFIGLQYSTVVNCSLVAATTPAITAILAVLFLKETMNKKQWLGIFISLLGVVYLVAHGSMEIIKNLSFNKGDLLFLVSQASWAVYTLLGRRVMEDVSPMGVTAWAGFSGAIFMGIAALYEGVAAPSRLSYDTLLSLSYMIIGSGILAMNWWNTGVRVVGANRAAIFTNIIPLAAMALSVVLLHEHVGWHEIAGGIWIIFGVYLTTKKTRAVRTA</sequence>
<feature type="transmembrane region" description="Helical" evidence="7">
    <location>
        <begin position="158"/>
        <end position="175"/>
    </location>
</feature>
<feature type="transmembrane region" description="Helical" evidence="7">
    <location>
        <begin position="249"/>
        <end position="268"/>
    </location>
</feature>
<dbReference type="Pfam" id="PF00892">
    <property type="entry name" value="EamA"/>
    <property type="match status" value="2"/>
</dbReference>
<dbReference type="RefSeq" id="WP_075757614.1">
    <property type="nucleotide sequence ID" value="NZ_CP146991.1"/>
</dbReference>
<evidence type="ECO:0000256" key="2">
    <source>
        <dbReference type="ARBA" id="ARBA00007362"/>
    </source>
</evidence>
<feature type="transmembrane region" description="Helical" evidence="7">
    <location>
        <begin position="127"/>
        <end position="146"/>
    </location>
</feature>
<feature type="transmembrane region" description="Helical" evidence="7">
    <location>
        <begin position="219"/>
        <end position="237"/>
    </location>
</feature>
<keyword evidence="10" id="KW-1185">Reference proteome</keyword>
<dbReference type="InterPro" id="IPR037185">
    <property type="entry name" value="EmrE-like"/>
</dbReference>
<feature type="domain" description="EamA" evidence="8">
    <location>
        <begin position="156"/>
        <end position="291"/>
    </location>
</feature>
<name>A0ABM9WA69_9FIRM</name>
<evidence type="ECO:0000313" key="10">
    <source>
        <dbReference type="Proteomes" id="UP000245702"/>
    </source>
</evidence>
<comment type="caution">
    <text evidence="9">The sequence shown here is derived from an EMBL/GenBank/DDBJ whole genome shotgun (WGS) entry which is preliminary data.</text>
</comment>
<keyword evidence="5 7" id="KW-1133">Transmembrane helix</keyword>
<evidence type="ECO:0000256" key="3">
    <source>
        <dbReference type="ARBA" id="ARBA00022475"/>
    </source>
</evidence>
<dbReference type="EMBL" id="FCOW01000025">
    <property type="protein sequence ID" value="CVK20931.1"/>
    <property type="molecule type" value="Genomic_DNA"/>
</dbReference>
<evidence type="ECO:0000256" key="6">
    <source>
        <dbReference type="ARBA" id="ARBA00023136"/>
    </source>
</evidence>
<dbReference type="InterPro" id="IPR000620">
    <property type="entry name" value="EamA_dom"/>
</dbReference>
<dbReference type="InterPro" id="IPR050638">
    <property type="entry name" value="AA-Vitamin_Transporters"/>
</dbReference>
<keyword evidence="4 7" id="KW-0812">Transmembrane</keyword>
<feature type="transmembrane region" description="Helical" evidence="7">
    <location>
        <begin position="68"/>
        <end position="89"/>
    </location>
</feature>
<comment type="subcellular location">
    <subcellularLocation>
        <location evidence="1">Cell membrane</location>
        <topology evidence="1">Multi-pass membrane protein</topology>
    </subcellularLocation>
</comment>
<keyword evidence="3" id="KW-1003">Cell membrane</keyword>